<dbReference type="Proteomes" id="UP001057474">
    <property type="component" value="Plasmid pLlyPCM2298_1"/>
</dbReference>
<evidence type="ECO:0000313" key="2">
    <source>
        <dbReference type="Proteomes" id="UP001057474"/>
    </source>
</evidence>
<sequence>MNGKIELYLPPINQKKRKQPEATPNEYYVGDASWHEMKVYIFTALKSKYPEYFIDDQPNYVKIGEELKNNPLKAKAAREIFISYFKFPYKSTYKTSNTDYPYMMQLIEEFGSQITAHGVEESKGGMYNLLMMAVSNKVCVPQSYWGSLIPGLPNISPVSHGPFYVIYETPFYEQQSYPHNPLFAEIAYILVPFELNKTFLCEAMEKMVALELTTESVKALFISKLRSYEEFYGELKNKKESRKVFVNSFAAPLSWMSTTNSDSSDEIELAQGILSDEDEDSLDWLLVP</sequence>
<keyword evidence="2" id="KW-1185">Reference proteome</keyword>
<evidence type="ECO:0000313" key="1">
    <source>
        <dbReference type="EMBL" id="USQ15454.1"/>
    </source>
</evidence>
<dbReference type="EMBL" id="CP071528">
    <property type="protein sequence ID" value="USQ15454.1"/>
    <property type="molecule type" value="Genomic_DNA"/>
</dbReference>
<protein>
    <recommendedName>
        <fullName evidence="3">Dot/Icm T4SS effector</fullName>
    </recommendedName>
</protein>
<dbReference type="RefSeq" id="WP_252582707.1">
    <property type="nucleotide sequence ID" value="NZ_CP071528.1"/>
</dbReference>
<keyword evidence="1" id="KW-0614">Plasmid</keyword>
<reference evidence="1" key="1">
    <citation type="submission" date="2021-03" db="EMBL/GenBank/DDBJ databases">
        <title>Legionella lytica PCM 2298.</title>
        <authorList>
            <person name="Koper P."/>
        </authorList>
    </citation>
    <scope>NUCLEOTIDE SEQUENCE</scope>
    <source>
        <strain evidence="1">PCM 2298</strain>
        <plasmid evidence="1">pLlyPCM2298_1</plasmid>
    </source>
</reference>
<evidence type="ECO:0008006" key="3">
    <source>
        <dbReference type="Google" id="ProtNLM"/>
    </source>
</evidence>
<proteinExistence type="predicted"/>
<geneLocation type="plasmid" evidence="1 2">
    <name>pLlyPCM2298_1</name>
</geneLocation>
<gene>
    <name evidence="1" type="ORF">J2N86_14530</name>
</gene>
<organism evidence="1 2">
    <name type="scientific">Legionella lytica</name>
    <dbReference type="NCBI Taxonomy" id="96232"/>
    <lineage>
        <taxon>Bacteria</taxon>
        <taxon>Pseudomonadati</taxon>
        <taxon>Pseudomonadota</taxon>
        <taxon>Gammaproteobacteria</taxon>
        <taxon>Legionellales</taxon>
        <taxon>Legionellaceae</taxon>
        <taxon>Legionella</taxon>
    </lineage>
</organism>
<accession>A0ABY4YD91</accession>
<name>A0ABY4YD91_9GAMM</name>